<reference evidence="2" key="2">
    <citation type="submission" date="2024-08" db="EMBL/GenBank/DDBJ databases">
        <title>Draft genome assembly of Entamoeba nuttalli using a combination of long-read and short-read sequencing data.</title>
        <authorList>
            <person name="Tanaka M."/>
            <person name="Tachibana H."/>
        </authorList>
    </citation>
    <scope>NUCLEOTIDE SEQUENCE</scope>
    <source>
        <strain evidence="2">P19-061405</strain>
    </source>
</reference>
<evidence type="ECO:0000313" key="3">
    <source>
        <dbReference type="Proteomes" id="UP001628156"/>
    </source>
</evidence>
<keyword evidence="3" id="KW-1185">Reference proteome</keyword>
<name>A0ABQ0DU39_9EUKA</name>
<evidence type="ECO:0000313" key="2">
    <source>
        <dbReference type="EMBL" id="GAB1226360.1"/>
    </source>
</evidence>
<proteinExistence type="predicted"/>
<dbReference type="EMBL" id="BAAFRS010000285">
    <property type="protein sequence ID" value="GAB1226360.1"/>
    <property type="molecule type" value="Genomic_DNA"/>
</dbReference>
<reference evidence="2 3" key="1">
    <citation type="journal article" date="2019" name="PLoS Negl. Trop. Dis.">
        <title>Whole genome sequencing of Entamoeba nuttalli reveals mammalian host-related molecular signatures and a novel octapeptide-repeat surface protein.</title>
        <authorList>
            <person name="Tanaka M."/>
            <person name="Makiuchi T."/>
            <person name="Komiyama T."/>
            <person name="Shiina T."/>
            <person name="Osaki K."/>
            <person name="Tachibana H."/>
        </authorList>
    </citation>
    <scope>NUCLEOTIDE SEQUENCE [LARGE SCALE GENOMIC DNA]</scope>
    <source>
        <strain evidence="2 3">P19-061405</strain>
    </source>
</reference>
<evidence type="ECO:0000313" key="1">
    <source>
        <dbReference type="EMBL" id="GAB1224785.1"/>
    </source>
</evidence>
<dbReference type="Proteomes" id="UP001628156">
    <property type="component" value="Unassembled WGS sequence"/>
</dbReference>
<dbReference type="EMBL" id="BAAFRS010000219">
    <property type="protein sequence ID" value="GAB1224785.1"/>
    <property type="molecule type" value="Genomic_DNA"/>
</dbReference>
<organism evidence="2 3">
    <name type="scientific">Entamoeba nuttalli</name>
    <dbReference type="NCBI Taxonomy" id="412467"/>
    <lineage>
        <taxon>Eukaryota</taxon>
        <taxon>Amoebozoa</taxon>
        <taxon>Evosea</taxon>
        <taxon>Archamoebae</taxon>
        <taxon>Mastigamoebida</taxon>
        <taxon>Entamoebidae</taxon>
        <taxon>Entamoeba</taxon>
    </lineage>
</organism>
<protein>
    <submittedName>
        <fullName evidence="2">Uncharacterized protein</fullName>
    </submittedName>
</protein>
<gene>
    <name evidence="1" type="ORF">ENUP19_0219G0002</name>
    <name evidence="2" type="ORF">ENUP19_0285G0009</name>
</gene>
<sequence>MYMEREWTVVEQLVLVESIDYYFPHDYREWRLVSELVIKTMSYFSHVNVKLYSPDECFSQWTVIEKKYLDKVPPECSLLKSIILILRNKRIEELDIEIQVVKQRLLHFKQMS</sequence>
<accession>A0ABQ0DU39</accession>
<comment type="caution">
    <text evidence="2">The sequence shown here is derived from an EMBL/GenBank/DDBJ whole genome shotgun (WGS) entry which is preliminary data.</text>
</comment>